<evidence type="ECO:0000313" key="3">
    <source>
        <dbReference type="Proteomes" id="UP000199331"/>
    </source>
</evidence>
<dbReference type="AlphaFoldDB" id="A0A1I5KC26"/>
<dbReference type="Proteomes" id="UP000199331">
    <property type="component" value="Unassembled WGS sequence"/>
</dbReference>
<name>A0A1I5KC26_9SPHN</name>
<keyword evidence="3" id="KW-1185">Reference proteome</keyword>
<dbReference type="OrthoDB" id="2449873at2"/>
<evidence type="ECO:0000256" key="1">
    <source>
        <dbReference type="SAM" id="SignalP"/>
    </source>
</evidence>
<protein>
    <submittedName>
        <fullName evidence="2">Uncharacterized protein</fullName>
    </submittedName>
</protein>
<feature type="signal peptide" evidence="1">
    <location>
        <begin position="1"/>
        <end position="21"/>
    </location>
</feature>
<organism evidence="2 3">
    <name type="scientific">Qipengyuania nanhaisediminis</name>
    <dbReference type="NCBI Taxonomy" id="604088"/>
    <lineage>
        <taxon>Bacteria</taxon>
        <taxon>Pseudomonadati</taxon>
        <taxon>Pseudomonadota</taxon>
        <taxon>Alphaproteobacteria</taxon>
        <taxon>Sphingomonadales</taxon>
        <taxon>Erythrobacteraceae</taxon>
        <taxon>Qipengyuania</taxon>
    </lineage>
</organism>
<dbReference type="STRING" id="604088.SAMN04488060_0053"/>
<proteinExistence type="predicted"/>
<accession>A0A1I5KC26</accession>
<feature type="chain" id="PRO_5011653442" evidence="1">
    <location>
        <begin position="22"/>
        <end position="198"/>
    </location>
</feature>
<gene>
    <name evidence="2" type="ORF">SAMN04488060_0053</name>
</gene>
<dbReference type="RefSeq" id="WP_143089538.1">
    <property type="nucleotide sequence ID" value="NZ_FOWZ01000001.1"/>
</dbReference>
<reference evidence="3" key="1">
    <citation type="submission" date="2016-10" db="EMBL/GenBank/DDBJ databases">
        <authorList>
            <person name="Varghese N."/>
            <person name="Submissions S."/>
        </authorList>
    </citation>
    <scope>NUCLEOTIDE SEQUENCE [LARGE SCALE GENOMIC DNA]</scope>
    <source>
        <strain evidence="3">CGMCC 1.7715</strain>
    </source>
</reference>
<keyword evidence="1" id="KW-0732">Signal</keyword>
<evidence type="ECO:0000313" key="2">
    <source>
        <dbReference type="EMBL" id="SFO82126.1"/>
    </source>
</evidence>
<dbReference type="EMBL" id="FOWZ01000001">
    <property type="protein sequence ID" value="SFO82126.1"/>
    <property type="molecule type" value="Genomic_DNA"/>
</dbReference>
<sequence>MTKSLKLCALMSVALATNALAEVPRDQPDQSLQQLARQLEPYKSVEYAMDQGYIKTSACEVHPTLGAMGFHYVRPDLLGLTPPVDGRVNGTGTYTGVNPPPILLYAPDGHGGEKLVGIELLVFAEAWHAETKQAPKFRGREYDYMADDPATPQDEAHGFMPHYDLHIWLYESNPSGMYAQWNPDLDCNNLGIVHFDDH</sequence>